<proteinExistence type="predicted"/>
<name>A0ABR9F153_9GAMM</name>
<evidence type="ECO:0000313" key="4">
    <source>
        <dbReference type="Proteomes" id="UP001645039"/>
    </source>
</evidence>
<feature type="domain" description="MobA-like NTP transferase" evidence="2">
    <location>
        <begin position="8"/>
        <end position="170"/>
    </location>
</feature>
<comment type="caution">
    <text evidence="3">The sequence shown here is derived from an EMBL/GenBank/DDBJ whole genome shotgun (WGS) entry which is preliminary data.</text>
</comment>
<organism evidence="3 4">
    <name type="scientific">Halomonas casei</name>
    <dbReference type="NCBI Taxonomy" id="2742613"/>
    <lineage>
        <taxon>Bacteria</taxon>
        <taxon>Pseudomonadati</taxon>
        <taxon>Pseudomonadota</taxon>
        <taxon>Gammaproteobacteria</taxon>
        <taxon>Oceanospirillales</taxon>
        <taxon>Halomonadaceae</taxon>
        <taxon>Halomonas</taxon>
    </lineage>
</organism>
<dbReference type="SUPFAM" id="SSF53448">
    <property type="entry name" value="Nucleotide-diphospho-sugar transferases"/>
    <property type="match status" value="1"/>
</dbReference>
<dbReference type="Pfam" id="PF12804">
    <property type="entry name" value="NTP_transf_3"/>
    <property type="match status" value="1"/>
</dbReference>
<evidence type="ECO:0000313" key="3">
    <source>
        <dbReference type="EMBL" id="MBE0400201.1"/>
    </source>
</evidence>
<keyword evidence="1" id="KW-0460">Magnesium</keyword>
<evidence type="ECO:0000259" key="2">
    <source>
        <dbReference type="Pfam" id="PF12804"/>
    </source>
</evidence>
<dbReference type="Gene3D" id="3.90.550.10">
    <property type="entry name" value="Spore Coat Polysaccharide Biosynthesis Protein SpsA, Chain A"/>
    <property type="match status" value="1"/>
</dbReference>
<sequence length="206" mass="22450">MSSSHVVALVMAAGYSRRFGQHDKRSAMLASGQSLLATSVAHAEYSFTLLRVAIREDDTPSLLGLADTMALIQLQTAHLGLGSSLAEAVAALSHDPRLDHVQAVAILLGDMPCIERKTLLALQRLATRDTILRPCYEGRPGHPVIFGREFWPALETLSGNSGAQPVIRRHLSQYREYDVQDDGTLIDIDAPADIARVDSRRTEQAP</sequence>
<protein>
    <submittedName>
        <fullName evidence="3">Nucleotidyltransferase family protein</fullName>
    </submittedName>
</protein>
<dbReference type="Proteomes" id="UP001645039">
    <property type="component" value="Unassembled WGS sequence"/>
</dbReference>
<dbReference type="PANTHER" id="PTHR43777:SF1">
    <property type="entry name" value="MOLYBDENUM COFACTOR CYTIDYLYLTRANSFERASE"/>
    <property type="match status" value="1"/>
</dbReference>
<dbReference type="InterPro" id="IPR029044">
    <property type="entry name" value="Nucleotide-diphossugar_trans"/>
</dbReference>
<evidence type="ECO:0000256" key="1">
    <source>
        <dbReference type="ARBA" id="ARBA00022842"/>
    </source>
</evidence>
<dbReference type="CDD" id="cd04182">
    <property type="entry name" value="GT_2_like_f"/>
    <property type="match status" value="1"/>
</dbReference>
<dbReference type="InterPro" id="IPR025877">
    <property type="entry name" value="MobA-like_NTP_Trfase"/>
</dbReference>
<dbReference type="RefSeq" id="WP_192535999.1">
    <property type="nucleotide sequence ID" value="NZ_CBCSBM010000004.1"/>
</dbReference>
<dbReference type="PANTHER" id="PTHR43777">
    <property type="entry name" value="MOLYBDENUM COFACTOR CYTIDYLYLTRANSFERASE"/>
    <property type="match status" value="1"/>
</dbReference>
<keyword evidence="4" id="KW-1185">Reference proteome</keyword>
<dbReference type="EMBL" id="RRZD01000007">
    <property type="protein sequence ID" value="MBE0400201.1"/>
    <property type="molecule type" value="Genomic_DNA"/>
</dbReference>
<gene>
    <name evidence="3" type="ORF">EI168_08780</name>
</gene>
<reference evidence="3 4" key="1">
    <citation type="submission" date="2020-07" db="EMBL/GenBank/DDBJ databases">
        <title>Halophilic bacteria isolated from french cheeses.</title>
        <authorList>
            <person name="Kothe C.I."/>
            <person name="Farah-Kraiem B."/>
            <person name="Renault P."/>
            <person name="Dridi B."/>
        </authorList>
    </citation>
    <scope>NUCLEOTIDE SEQUENCE [LARGE SCALE GENOMIC DNA]</scope>
    <source>
        <strain evidence="3 4">FME1</strain>
    </source>
</reference>
<accession>A0ABR9F153</accession>